<proteinExistence type="predicted"/>
<evidence type="ECO:0000259" key="1">
    <source>
        <dbReference type="Pfam" id="PF04993"/>
    </source>
</evidence>
<dbReference type="EMBL" id="VAUP01000009">
    <property type="protein sequence ID" value="TLX44420.1"/>
    <property type="molecule type" value="Genomic_DNA"/>
</dbReference>
<name>A0A6C1KJN2_XANAU</name>
<protein>
    <submittedName>
        <fullName evidence="2">TfoX/Sxy family protein</fullName>
    </submittedName>
</protein>
<dbReference type="Gene3D" id="3.30.1460.30">
    <property type="entry name" value="YgaC/TfoX-N like chaperone"/>
    <property type="match status" value="1"/>
</dbReference>
<evidence type="ECO:0000313" key="2">
    <source>
        <dbReference type="EMBL" id="TLX44420.1"/>
    </source>
</evidence>
<comment type="caution">
    <text evidence="2">The sequence shown here is derived from an EMBL/GenBank/DDBJ whole genome shotgun (WGS) entry which is preliminary data.</text>
</comment>
<dbReference type="OrthoDB" id="1524907at2"/>
<dbReference type="SUPFAM" id="SSF159894">
    <property type="entry name" value="YgaC/TfoX-N like"/>
    <property type="match status" value="1"/>
</dbReference>
<dbReference type="RefSeq" id="WP_138398118.1">
    <property type="nucleotide sequence ID" value="NZ_JBAFVI010000013.1"/>
</dbReference>
<accession>A0A6C1KJN2</accession>
<sequence length="124" mass="13161">MDEDTIADLFSAFGDVRTRRLFGGRGVYADGLMFAIEVGGTLYLKADADHAALLESRGSVPFSYLAKGAVRTMTGFWSVPEAALDDGDDLAALARRSLALARAAAARKPAKTAATRPKKKTPRG</sequence>
<dbReference type="InterPro" id="IPR047525">
    <property type="entry name" value="TfoX-like"/>
</dbReference>
<feature type="domain" description="TfoX N-terminal" evidence="1">
    <location>
        <begin position="8"/>
        <end position="99"/>
    </location>
</feature>
<gene>
    <name evidence="2" type="ORF">FBQ73_03385</name>
</gene>
<dbReference type="Proteomes" id="UP000305131">
    <property type="component" value="Unassembled WGS sequence"/>
</dbReference>
<evidence type="ECO:0000313" key="3">
    <source>
        <dbReference type="Proteomes" id="UP000305131"/>
    </source>
</evidence>
<dbReference type="GeneID" id="95772497"/>
<dbReference type="PANTHER" id="PTHR36121">
    <property type="entry name" value="PROTEIN SXY"/>
    <property type="match status" value="1"/>
</dbReference>
<dbReference type="PANTHER" id="PTHR36121:SF1">
    <property type="entry name" value="PROTEIN SXY"/>
    <property type="match status" value="1"/>
</dbReference>
<reference evidence="2 3" key="1">
    <citation type="submission" date="2019-05" db="EMBL/GenBank/DDBJ databases">
        <authorList>
            <person name="Zhou X."/>
        </authorList>
    </citation>
    <scope>NUCLEOTIDE SEQUENCE [LARGE SCALE GENOMIC DNA]</scope>
    <source>
        <strain evidence="2 3">DSM 432</strain>
    </source>
</reference>
<dbReference type="Pfam" id="PF04993">
    <property type="entry name" value="TfoX_N"/>
    <property type="match status" value="1"/>
</dbReference>
<dbReference type="AlphaFoldDB" id="A0A6C1KJN2"/>
<dbReference type="InterPro" id="IPR007076">
    <property type="entry name" value="TfoX_N"/>
</dbReference>
<organism evidence="2 3">
    <name type="scientific">Xanthobacter autotrophicus</name>
    <dbReference type="NCBI Taxonomy" id="280"/>
    <lineage>
        <taxon>Bacteria</taxon>
        <taxon>Pseudomonadati</taxon>
        <taxon>Pseudomonadota</taxon>
        <taxon>Alphaproteobacteria</taxon>
        <taxon>Hyphomicrobiales</taxon>
        <taxon>Xanthobacteraceae</taxon>
        <taxon>Xanthobacter</taxon>
    </lineage>
</organism>